<dbReference type="InParanoid" id="A0A2P5EAY8"/>
<feature type="transmembrane region" description="Helical" evidence="1">
    <location>
        <begin position="6"/>
        <end position="24"/>
    </location>
</feature>
<gene>
    <name evidence="2" type="ORF">TorRG33x02_215110</name>
</gene>
<name>A0A2P5EAY8_TREOI</name>
<keyword evidence="3" id="KW-1185">Reference proteome</keyword>
<organism evidence="2 3">
    <name type="scientific">Trema orientale</name>
    <name type="common">Charcoal tree</name>
    <name type="synonym">Celtis orientalis</name>
    <dbReference type="NCBI Taxonomy" id="63057"/>
    <lineage>
        <taxon>Eukaryota</taxon>
        <taxon>Viridiplantae</taxon>
        <taxon>Streptophyta</taxon>
        <taxon>Embryophyta</taxon>
        <taxon>Tracheophyta</taxon>
        <taxon>Spermatophyta</taxon>
        <taxon>Magnoliopsida</taxon>
        <taxon>eudicotyledons</taxon>
        <taxon>Gunneridae</taxon>
        <taxon>Pentapetalae</taxon>
        <taxon>rosids</taxon>
        <taxon>fabids</taxon>
        <taxon>Rosales</taxon>
        <taxon>Cannabaceae</taxon>
        <taxon>Trema</taxon>
    </lineage>
</organism>
<keyword evidence="1" id="KW-1133">Transmembrane helix</keyword>
<evidence type="ECO:0000313" key="3">
    <source>
        <dbReference type="Proteomes" id="UP000237000"/>
    </source>
</evidence>
<evidence type="ECO:0000313" key="2">
    <source>
        <dbReference type="EMBL" id="PON82735.1"/>
    </source>
</evidence>
<proteinExistence type="predicted"/>
<comment type="caution">
    <text evidence="2">The sequence shown here is derived from an EMBL/GenBank/DDBJ whole genome shotgun (WGS) entry which is preliminary data.</text>
</comment>
<dbReference type="EMBL" id="JXTC01000189">
    <property type="protein sequence ID" value="PON82735.1"/>
    <property type="molecule type" value="Genomic_DNA"/>
</dbReference>
<reference evidence="3" key="1">
    <citation type="submission" date="2016-06" db="EMBL/GenBank/DDBJ databases">
        <title>Parallel loss of symbiosis genes in relatives of nitrogen-fixing non-legume Parasponia.</title>
        <authorList>
            <person name="Van Velzen R."/>
            <person name="Holmer R."/>
            <person name="Bu F."/>
            <person name="Rutten L."/>
            <person name="Van Zeijl A."/>
            <person name="Liu W."/>
            <person name="Santuari L."/>
            <person name="Cao Q."/>
            <person name="Sharma T."/>
            <person name="Shen D."/>
            <person name="Roswanjaya Y."/>
            <person name="Wardhani T."/>
            <person name="Kalhor M.S."/>
            <person name="Jansen J."/>
            <person name="Van den Hoogen J."/>
            <person name="Gungor B."/>
            <person name="Hartog M."/>
            <person name="Hontelez J."/>
            <person name="Verver J."/>
            <person name="Yang W.-C."/>
            <person name="Schijlen E."/>
            <person name="Repin R."/>
            <person name="Schilthuizen M."/>
            <person name="Schranz E."/>
            <person name="Heidstra R."/>
            <person name="Miyata K."/>
            <person name="Fedorova E."/>
            <person name="Kohlen W."/>
            <person name="Bisseling T."/>
            <person name="Smit S."/>
            <person name="Geurts R."/>
        </authorList>
    </citation>
    <scope>NUCLEOTIDE SEQUENCE [LARGE SCALE GENOMIC DNA]</scope>
    <source>
        <strain evidence="3">cv. RG33-2</strain>
    </source>
</reference>
<sequence>MAAAAAALSSLHLRVNLLIIIFILHKVKMVFHNY</sequence>
<protein>
    <submittedName>
        <fullName evidence="2">Uncharacterized protein</fullName>
    </submittedName>
</protein>
<keyword evidence="1" id="KW-0472">Membrane</keyword>
<dbReference type="Proteomes" id="UP000237000">
    <property type="component" value="Unassembled WGS sequence"/>
</dbReference>
<keyword evidence="1" id="KW-0812">Transmembrane</keyword>
<evidence type="ECO:0000256" key="1">
    <source>
        <dbReference type="SAM" id="Phobius"/>
    </source>
</evidence>
<dbReference type="AlphaFoldDB" id="A0A2P5EAY8"/>
<accession>A0A2P5EAY8</accession>